<sequence>IAIKMQTKEKGIARDIINEAHSGYDTIVLGRRGLSGIKEFVLGSISQKVLHSARDMSVIVVD</sequence>
<evidence type="ECO:0000259" key="1">
    <source>
        <dbReference type="Pfam" id="PF00582"/>
    </source>
</evidence>
<dbReference type="InterPro" id="IPR006015">
    <property type="entry name" value="Universal_stress_UspA"/>
</dbReference>
<dbReference type="Pfam" id="PF00582">
    <property type="entry name" value="Usp"/>
    <property type="match status" value="1"/>
</dbReference>
<reference evidence="2" key="1">
    <citation type="journal article" date="2014" name="Front. Microbiol.">
        <title>High frequency of phylogenetically diverse reductive dehalogenase-homologous genes in deep subseafloor sedimentary metagenomes.</title>
        <authorList>
            <person name="Kawai M."/>
            <person name="Futagami T."/>
            <person name="Toyoda A."/>
            <person name="Takaki Y."/>
            <person name="Nishi S."/>
            <person name="Hori S."/>
            <person name="Arai W."/>
            <person name="Tsubouchi T."/>
            <person name="Morono Y."/>
            <person name="Uchiyama I."/>
            <person name="Ito T."/>
            <person name="Fujiyama A."/>
            <person name="Inagaki F."/>
            <person name="Takami H."/>
        </authorList>
    </citation>
    <scope>NUCLEOTIDE SEQUENCE</scope>
    <source>
        <strain evidence="2">Expedition CK06-06</strain>
    </source>
</reference>
<dbReference type="CDD" id="cd00293">
    <property type="entry name" value="USP-like"/>
    <property type="match status" value="1"/>
</dbReference>
<name>X0T8P3_9ZZZZ</name>
<protein>
    <recommendedName>
        <fullName evidence="1">UspA domain-containing protein</fullName>
    </recommendedName>
</protein>
<feature type="domain" description="UspA" evidence="1">
    <location>
        <begin position="8"/>
        <end position="55"/>
    </location>
</feature>
<dbReference type="Gene3D" id="3.40.50.620">
    <property type="entry name" value="HUPs"/>
    <property type="match status" value="1"/>
</dbReference>
<gene>
    <name evidence="2" type="ORF">S01H1_29362</name>
</gene>
<organism evidence="2">
    <name type="scientific">marine sediment metagenome</name>
    <dbReference type="NCBI Taxonomy" id="412755"/>
    <lineage>
        <taxon>unclassified sequences</taxon>
        <taxon>metagenomes</taxon>
        <taxon>ecological metagenomes</taxon>
    </lineage>
</organism>
<dbReference type="PRINTS" id="PR01438">
    <property type="entry name" value="UNVRSLSTRESS"/>
</dbReference>
<comment type="caution">
    <text evidence="2">The sequence shown here is derived from an EMBL/GenBank/DDBJ whole genome shotgun (WGS) entry which is preliminary data.</text>
</comment>
<dbReference type="InterPro" id="IPR014729">
    <property type="entry name" value="Rossmann-like_a/b/a_fold"/>
</dbReference>
<evidence type="ECO:0000313" key="2">
    <source>
        <dbReference type="EMBL" id="GAF89569.1"/>
    </source>
</evidence>
<dbReference type="AlphaFoldDB" id="X0T8P3"/>
<feature type="non-terminal residue" evidence="2">
    <location>
        <position position="1"/>
    </location>
</feature>
<proteinExistence type="predicted"/>
<dbReference type="InterPro" id="IPR006016">
    <property type="entry name" value="UspA"/>
</dbReference>
<dbReference type="EMBL" id="BARS01017993">
    <property type="protein sequence ID" value="GAF89569.1"/>
    <property type="molecule type" value="Genomic_DNA"/>
</dbReference>
<dbReference type="SUPFAM" id="SSF52402">
    <property type="entry name" value="Adenine nucleotide alpha hydrolases-like"/>
    <property type="match status" value="1"/>
</dbReference>
<accession>X0T8P3</accession>